<evidence type="ECO:0000313" key="14">
    <source>
        <dbReference type="EMBL" id="CEM45085.1"/>
    </source>
</evidence>
<dbReference type="InterPro" id="IPR000719">
    <property type="entry name" value="Prot_kinase_dom"/>
</dbReference>
<feature type="binding site" evidence="8">
    <location>
        <begin position="309"/>
        <end position="310"/>
    </location>
    <ligand>
        <name>ATP</name>
        <dbReference type="ChEBI" id="CHEBI:30616"/>
    </ligand>
</feature>
<sequence length="729" mass="77635">MNHHGGGFSSSAAEKEEKPEISQTILGDMEEGVSQADLDGESQNATPDYRARLESLAPGVPSGYFSNVPKTFEAINIGRAATCDVRVDIDKRISSVHFVVHQRQGHYFIVDSSANGTFLNNRRLKRHIERELSHDDVISLVVNPEKETETNRVFAKWRFKMPDEDPVEKKFHTMYKLGQRLGRGTFAEVFSATRMDDGLWVAVKVMERSIFERWRHSQNSTLSVDDEIKVLRSVQHRNCVALLDSFLGEKRLFLVFEMCSGGDLLEYILDNQTGGPIPEAEARVYFKMIVDGLHYLHERRIVHRDLKPENILLTEQGPNKILKITDFGLARTINNPMGGAHTFCGTPLYFAPELIAMNNPETPGAAALQAETGNRYGLAVDMWSLGVVLYIMLSAEPPFPDDRSFNHLVLTTPVSFGGPKWLHVSGQAKELIRKLLKVNPAERLTVEQVLHHPWLAASLGVTTDTACVMGQTAGSSGGVRRPPYYEGGGGRGNASGPLCHQMRPAKKRVCPEMLNSTGEGGHQGRPGVSGGGFVGVGMGMGEPSQSYSGGGQSVYSSGGGGGGVSFGLANGGGGDSPVGISWAQTGGHSMGGLSAVAGPIGSGGLMESEAAYRRKPGGGGGGFSQGGQGGGWVGASLSGPLPQTGRGAGFLNFGGSLVGGDGVMPSERLVQEQQQVHGNGGNINGAPSMPVPSQTISSVSMHSNVSADGGSALHHHLPAESGDVDMTDV</sequence>
<dbReference type="AlphaFoldDB" id="A0A0G4HLN4"/>
<dbReference type="InterPro" id="IPR011009">
    <property type="entry name" value="Kinase-like_dom_sf"/>
</dbReference>
<feature type="active site" description="Proton acceptor" evidence="7">
    <location>
        <position position="305"/>
    </location>
</feature>
<evidence type="ECO:0008006" key="15">
    <source>
        <dbReference type="Google" id="ProtNLM"/>
    </source>
</evidence>
<dbReference type="GO" id="GO:0004674">
    <property type="term" value="F:protein serine/threonine kinase activity"/>
    <property type="evidence" value="ECO:0007669"/>
    <property type="project" value="UniProtKB-KW"/>
</dbReference>
<evidence type="ECO:0000256" key="8">
    <source>
        <dbReference type="PIRSR" id="PIRSR630616-2"/>
    </source>
</evidence>
<dbReference type="InterPro" id="IPR017441">
    <property type="entry name" value="Protein_kinase_ATP_BS"/>
</dbReference>
<evidence type="ECO:0000256" key="6">
    <source>
        <dbReference type="ARBA" id="ARBA00022840"/>
    </source>
</evidence>
<feature type="cross-link" description="Glycyl lysine isopeptide (Lys-Gly) (interchain with G-Cter in SUMO2)" evidence="9">
    <location>
        <position position="307"/>
    </location>
</feature>
<dbReference type="FunFam" id="1.10.510.10:FF:000571">
    <property type="entry name" value="Maternal embryonic leucine zipper kinase"/>
    <property type="match status" value="1"/>
</dbReference>
<evidence type="ECO:0000256" key="11">
    <source>
        <dbReference type="SAM" id="MobiDB-lite"/>
    </source>
</evidence>
<keyword evidence="6 8" id="KW-0067">ATP-binding</keyword>
<evidence type="ECO:0000259" key="13">
    <source>
        <dbReference type="PROSITE" id="PS50011"/>
    </source>
</evidence>
<evidence type="ECO:0000256" key="2">
    <source>
        <dbReference type="ARBA" id="ARBA00022527"/>
    </source>
</evidence>
<accession>A0A0G4HLN4</accession>
<dbReference type="CDD" id="cd00060">
    <property type="entry name" value="FHA"/>
    <property type="match status" value="1"/>
</dbReference>
<keyword evidence="5" id="KW-0418">Kinase</keyword>
<feature type="binding site" evidence="8 10">
    <location>
        <position position="204"/>
    </location>
    <ligand>
        <name>ATP</name>
        <dbReference type="ChEBI" id="CHEBI:30616"/>
    </ligand>
</feature>
<dbReference type="InterPro" id="IPR008984">
    <property type="entry name" value="SMAD_FHA_dom_sf"/>
</dbReference>
<feature type="region of interest" description="Disordered" evidence="11">
    <location>
        <begin position="1"/>
        <end position="33"/>
    </location>
</feature>
<gene>
    <name evidence="14" type="ORF">Cvel_7393</name>
</gene>
<evidence type="ECO:0000256" key="3">
    <source>
        <dbReference type="ARBA" id="ARBA00022679"/>
    </source>
</evidence>
<dbReference type="Pfam" id="PF00069">
    <property type="entry name" value="Pkinase"/>
    <property type="match status" value="1"/>
</dbReference>
<feature type="binding site" evidence="8">
    <location>
        <position position="326"/>
    </location>
    <ligand>
        <name>ATP</name>
        <dbReference type="ChEBI" id="CHEBI:30616"/>
    </ligand>
</feature>
<keyword evidence="3" id="KW-0808">Transferase</keyword>
<feature type="domain" description="FHA" evidence="12">
    <location>
        <begin position="75"/>
        <end position="124"/>
    </location>
</feature>
<reference evidence="14" key="1">
    <citation type="submission" date="2014-11" db="EMBL/GenBank/DDBJ databases">
        <authorList>
            <person name="Otto D Thomas"/>
            <person name="Naeem Raeece"/>
        </authorList>
    </citation>
    <scope>NUCLEOTIDE SEQUENCE</scope>
</reference>
<feature type="region of interest" description="Disordered" evidence="11">
    <location>
        <begin position="611"/>
        <end position="631"/>
    </location>
</feature>
<dbReference type="SMART" id="SM00240">
    <property type="entry name" value="FHA"/>
    <property type="match status" value="1"/>
</dbReference>
<dbReference type="InterPro" id="IPR030616">
    <property type="entry name" value="Aur-like"/>
</dbReference>
<dbReference type="PROSITE" id="PS00107">
    <property type="entry name" value="PROTEIN_KINASE_ATP"/>
    <property type="match status" value="1"/>
</dbReference>
<organism evidence="14">
    <name type="scientific">Chromera velia CCMP2878</name>
    <dbReference type="NCBI Taxonomy" id="1169474"/>
    <lineage>
        <taxon>Eukaryota</taxon>
        <taxon>Sar</taxon>
        <taxon>Alveolata</taxon>
        <taxon>Colpodellida</taxon>
        <taxon>Chromeraceae</taxon>
        <taxon>Chromera</taxon>
    </lineage>
</organism>
<dbReference type="SUPFAM" id="SSF56112">
    <property type="entry name" value="Protein kinase-like (PK-like)"/>
    <property type="match status" value="1"/>
</dbReference>
<name>A0A0G4HLN4_9ALVE</name>
<dbReference type="SMART" id="SM00220">
    <property type="entry name" value="S_TKc"/>
    <property type="match status" value="1"/>
</dbReference>
<keyword evidence="4 8" id="KW-0547">Nucleotide-binding</keyword>
<dbReference type="VEuPathDB" id="CryptoDB:Cvel_7393"/>
<dbReference type="PANTHER" id="PTHR24350">
    <property type="entry name" value="SERINE/THREONINE-PROTEIN KINASE IAL-RELATED"/>
    <property type="match status" value="1"/>
</dbReference>
<dbReference type="PROSITE" id="PS50011">
    <property type="entry name" value="PROTEIN_KINASE_DOM"/>
    <property type="match status" value="1"/>
</dbReference>
<evidence type="ECO:0000256" key="10">
    <source>
        <dbReference type="PROSITE-ProRule" id="PRU10141"/>
    </source>
</evidence>
<dbReference type="CDD" id="cd05117">
    <property type="entry name" value="STKc_CAMK"/>
    <property type="match status" value="1"/>
</dbReference>
<dbReference type="InterPro" id="IPR000253">
    <property type="entry name" value="FHA_dom"/>
</dbReference>
<dbReference type="InterPro" id="IPR008271">
    <property type="entry name" value="Ser/Thr_kinase_AS"/>
</dbReference>
<proteinExistence type="predicted"/>
<keyword evidence="2" id="KW-0723">Serine/threonine-protein kinase</keyword>
<evidence type="ECO:0000256" key="7">
    <source>
        <dbReference type="PIRSR" id="PIRSR630616-1"/>
    </source>
</evidence>
<feature type="compositionally biased region" description="Gly residues" evidence="11">
    <location>
        <begin position="617"/>
        <end position="631"/>
    </location>
</feature>
<dbReference type="SUPFAM" id="SSF49879">
    <property type="entry name" value="SMAD/FHA domain"/>
    <property type="match status" value="1"/>
</dbReference>
<dbReference type="PROSITE" id="PS00108">
    <property type="entry name" value="PROTEIN_KINASE_ST"/>
    <property type="match status" value="1"/>
</dbReference>
<evidence type="ECO:0000259" key="12">
    <source>
        <dbReference type="PROSITE" id="PS50006"/>
    </source>
</evidence>
<dbReference type="Pfam" id="PF00498">
    <property type="entry name" value="FHA"/>
    <property type="match status" value="1"/>
</dbReference>
<dbReference type="Gene3D" id="2.60.200.20">
    <property type="match status" value="1"/>
</dbReference>
<dbReference type="GO" id="GO:0005524">
    <property type="term" value="F:ATP binding"/>
    <property type="evidence" value="ECO:0007669"/>
    <property type="project" value="UniProtKB-UniRule"/>
</dbReference>
<evidence type="ECO:0000256" key="1">
    <source>
        <dbReference type="ARBA" id="ARBA00011245"/>
    </source>
</evidence>
<protein>
    <recommendedName>
        <fullName evidence="15">Non-specific serine/threonine protein kinase</fullName>
    </recommendedName>
</protein>
<comment type="subunit">
    <text evidence="1">Monomer.</text>
</comment>
<feature type="region of interest" description="Disordered" evidence="11">
    <location>
        <begin position="677"/>
        <end position="729"/>
    </location>
</feature>
<evidence type="ECO:0000256" key="5">
    <source>
        <dbReference type="ARBA" id="ARBA00022777"/>
    </source>
</evidence>
<dbReference type="PROSITE" id="PS50006">
    <property type="entry name" value="FHA_DOMAIN"/>
    <property type="match status" value="1"/>
</dbReference>
<feature type="domain" description="Protein kinase" evidence="13">
    <location>
        <begin position="175"/>
        <end position="455"/>
    </location>
</feature>
<dbReference type="PhylomeDB" id="A0A0G4HLN4"/>
<evidence type="ECO:0000256" key="9">
    <source>
        <dbReference type="PIRSR" id="PIRSR630616-3"/>
    </source>
</evidence>
<dbReference type="Gene3D" id="1.10.510.10">
    <property type="entry name" value="Transferase(Phosphotransferase) domain 1"/>
    <property type="match status" value="1"/>
</dbReference>
<feature type="compositionally biased region" description="Polar residues" evidence="11">
    <location>
        <begin position="691"/>
        <end position="706"/>
    </location>
</feature>
<dbReference type="EMBL" id="CDMZ01003096">
    <property type="protein sequence ID" value="CEM45085.1"/>
    <property type="molecule type" value="Genomic_DNA"/>
</dbReference>
<evidence type="ECO:0000256" key="4">
    <source>
        <dbReference type="ARBA" id="ARBA00022741"/>
    </source>
</evidence>